<reference evidence="1" key="1">
    <citation type="submission" date="2019-08" db="EMBL/GenBank/DDBJ databases">
        <authorList>
            <person name="Kucharzyk K."/>
            <person name="Murdoch R.W."/>
            <person name="Higgins S."/>
            <person name="Loffler F."/>
        </authorList>
    </citation>
    <scope>NUCLEOTIDE SEQUENCE</scope>
</reference>
<evidence type="ECO:0000313" key="1">
    <source>
        <dbReference type="EMBL" id="MPM95506.1"/>
    </source>
</evidence>
<comment type="caution">
    <text evidence="1">The sequence shown here is derived from an EMBL/GenBank/DDBJ whole genome shotgun (WGS) entry which is preliminary data.</text>
</comment>
<gene>
    <name evidence="1" type="ORF">SDC9_142660</name>
</gene>
<organism evidence="1">
    <name type="scientific">bioreactor metagenome</name>
    <dbReference type="NCBI Taxonomy" id="1076179"/>
    <lineage>
        <taxon>unclassified sequences</taxon>
        <taxon>metagenomes</taxon>
        <taxon>ecological metagenomes</taxon>
    </lineage>
</organism>
<protein>
    <submittedName>
        <fullName evidence="1">Uncharacterized protein</fullName>
    </submittedName>
</protein>
<sequence>MQRDRHIRALEHVRRACDDLYRLAARLDFANQEVVRVLMLFYFRNAPDDDVCHVAHELFDGVRLKAAAHHQLLVFFARELHVGIFVEPFNW</sequence>
<dbReference type="AlphaFoldDB" id="A0A645E1S0"/>
<name>A0A645E1S0_9ZZZZ</name>
<accession>A0A645E1S0</accession>
<proteinExistence type="predicted"/>
<dbReference type="EMBL" id="VSSQ01041986">
    <property type="protein sequence ID" value="MPM95506.1"/>
    <property type="molecule type" value="Genomic_DNA"/>
</dbReference>